<dbReference type="EMBL" id="UAUF01000010">
    <property type="protein sequence ID" value="SPZ05319.1"/>
    <property type="molecule type" value="Genomic_DNA"/>
</dbReference>
<proteinExistence type="predicted"/>
<organism evidence="1 2">
    <name type="scientific">Pseudomonas luteola</name>
    <dbReference type="NCBI Taxonomy" id="47886"/>
    <lineage>
        <taxon>Bacteria</taxon>
        <taxon>Pseudomonadati</taxon>
        <taxon>Pseudomonadota</taxon>
        <taxon>Gammaproteobacteria</taxon>
        <taxon>Pseudomonadales</taxon>
        <taxon>Pseudomonadaceae</taxon>
        <taxon>Pseudomonas</taxon>
    </lineage>
</organism>
<sequence length="92" mass="10030">MVGNFEHVFVRLSTGQLLDLNDGQPDVMLLGDRAHDIDDSPFISDYRASLASCLPRVERWAGWVLNEYALAAASTLLSAELPLNASGSQPSR</sequence>
<reference evidence="1 2" key="1">
    <citation type="submission" date="2018-06" db="EMBL/GenBank/DDBJ databases">
        <authorList>
            <consortium name="Pathogen Informatics"/>
            <person name="Doyle S."/>
        </authorList>
    </citation>
    <scope>NUCLEOTIDE SEQUENCE [LARGE SCALE GENOMIC DNA]</scope>
    <source>
        <strain evidence="1 2">NCTC11842</strain>
    </source>
</reference>
<gene>
    <name evidence="1" type="ORF">NCTC11842_01739</name>
</gene>
<evidence type="ECO:0000313" key="1">
    <source>
        <dbReference type="EMBL" id="SPZ05319.1"/>
    </source>
</evidence>
<accession>A0A2X2EAU8</accession>
<dbReference type="AlphaFoldDB" id="A0A2X2EAU8"/>
<dbReference type="Proteomes" id="UP000250443">
    <property type="component" value="Unassembled WGS sequence"/>
</dbReference>
<name>A0A2X2EAU8_PSELU</name>
<evidence type="ECO:0000313" key="2">
    <source>
        <dbReference type="Proteomes" id="UP000250443"/>
    </source>
</evidence>
<protein>
    <submittedName>
        <fullName evidence="1">Uncharacterized protein</fullName>
    </submittedName>
</protein>